<evidence type="ECO:0000313" key="6">
    <source>
        <dbReference type="EMBL" id="XBO44275.1"/>
    </source>
</evidence>
<evidence type="ECO:0000256" key="3">
    <source>
        <dbReference type="ARBA" id="ARBA00022840"/>
    </source>
</evidence>
<protein>
    <submittedName>
        <fullName evidence="6">Biotin-dependent carboxyltransferase family protein</fullName>
    </submittedName>
</protein>
<dbReference type="GO" id="GO:0016787">
    <property type="term" value="F:hydrolase activity"/>
    <property type="evidence" value="ECO:0007669"/>
    <property type="project" value="UniProtKB-KW"/>
</dbReference>
<organism evidence="6">
    <name type="scientific">Pedococcus sp. KACC 23699</name>
    <dbReference type="NCBI Taxonomy" id="3149228"/>
    <lineage>
        <taxon>Bacteria</taxon>
        <taxon>Bacillati</taxon>
        <taxon>Actinomycetota</taxon>
        <taxon>Actinomycetes</taxon>
        <taxon>Micrococcales</taxon>
        <taxon>Intrasporangiaceae</taxon>
        <taxon>Pedococcus</taxon>
    </lineage>
</organism>
<dbReference type="RefSeq" id="WP_406831764.1">
    <property type="nucleotide sequence ID" value="NZ_CP157483.1"/>
</dbReference>
<dbReference type="GO" id="GO:0005524">
    <property type="term" value="F:ATP binding"/>
    <property type="evidence" value="ECO:0007669"/>
    <property type="project" value="UniProtKB-KW"/>
</dbReference>
<keyword evidence="1" id="KW-0547">Nucleotide-binding</keyword>
<feature type="domain" description="Carboxyltransferase" evidence="5">
    <location>
        <begin position="33"/>
        <end position="303"/>
    </location>
</feature>
<evidence type="ECO:0000256" key="4">
    <source>
        <dbReference type="SAM" id="MobiDB-lite"/>
    </source>
</evidence>
<dbReference type="Gene3D" id="2.40.100.10">
    <property type="entry name" value="Cyclophilin-like"/>
    <property type="match status" value="1"/>
</dbReference>
<reference evidence="6" key="1">
    <citation type="submission" date="2024-05" db="EMBL/GenBank/DDBJ databases">
        <authorList>
            <person name="Kim S."/>
            <person name="Heo J."/>
            <person name="Choi H."/>
            <person name="Choi Y."/>
            <person name="Kwon S.-W."/>
            <person name="Kim Y."/>
        </authorList>
    </citation>
    <scope>NUCLEOTIDE SEQUENCE</scope>
    <source>
        <strain evidence="6">KACC 23699</strain>
    </source>
</reference>
<dbReference type="AlphaFoldDB" id="A0AAU7JVJ8"/>
<accession>A0AAU7JVJ8</accession>
<dbReference type="SMART" id="SM00797">
    <property type="entry name" value="AHS2"/>
    <property type="match status" value="1"/>
</dbReference>
<evidence type="ECO:0000259" key="5">
    <source>
        <dbReference type="SMART" id="SM00797"/>
    </source>
</evidence>
<dbReference type="Pfam" id="PF02626">
    <property type="entry name" value="CT_A_B"/>
    <property type="match status" value="1"/>
</dbReference>
<gene>
    <name evidence="6" type="ORF">ABEG17_02810</name>
</gene>
<evidence type="ECO:0000256" key="1">
    <source>
        <dbReference type="ARBA" id="ARBA00022741"/>
    </source>
</evidence>
<dbReference type="PANTHER" id="PTHR43309:SF3">
    <property type="entry name" value="5-OXOPROLINASE SUBUNIT C"/>
    <property type="match status" value="1"/>
</dbReference>
<dbReference type="NCBIfam" id="TIGR00724">
    <property type="entry name" value="urea_amlyse_rel"/>
    <property type="match status" value="1"/>
</dbReference>
<dbReference type="EMBL" id="CP157483">
    <property type="protein sequence ID" value="XBO44275.1"/>
    <property type="molecule type" value="Genomic_DNA"/>
</dbReference>
<keyword evidence="2" id="KW-0378">Hydrolase</keyword>
<dbReference type="InterPro" id="IPR029000">
    <property type="entry name" value="Cyclophilin-like_dom_sf"/>
</dbReference>
<keyword evidence="3" id="KW-0067">ATP-binding</keyword>
<sequence>MTAGDPAPYAALEVLHVGVLALVQDLGRPGRGSIGVSPSGAADRGAHRLGARLLDQEDSLAGVEVVGGVALRARGSVTAVVTGASCAVSVDDRPVGTNTPFLVPDGQVLRVGRPAAGLRSYVAVRGGIAVAPVLGSRSHDTLSGLGPPPLSPGDSLPVGQPGGRAGGELLVDVAPVAGPSVGPVELDVLPGPRLDWLADPVHLTTAGWTVAADSDRVGIRFAGRALERARGRATAEVPSEGLVRGALQVPASGVPVVFLADHPVTGGYPVVGVLTERACDLAAQLVPGHPIRLRLLASPRRSSPR</sequence>
<proteinExistence type="predicted"/>
<name>A0AAU7JVJ8_9MICO</name>
<dbReference type="SUPFAM" id="SSF50891">
    <property type="entry name" value="Cyclophilin-like"/>
    <property type="match status" value="1"/>
</dbReference>
<dbReference type="InterPro" id="IPR003778">
    <property type="entry name" value="CT_A_B"/>
</dbReference>
<dbReference type="InterPro" id="IPR052708">
    <property type="entry name" value="PxpC"/>
</dbReference>
<evidence type="ECO:0000256" key="2">
    <source>
        <dbReference type="ARBA" id="ARBA00022801"/>
    </source>
</evidence>
<dbReference type="PANTHER" id="PTHR43309">
    <property type="entry name" value="5-OXOPROLINASE SUBUNIT C"/>
    <property type="match status" value="1"/>
</dbReference>
<feature type="region of interest" description="Disordered" evidence="4">
    <location>
        <begin position="140"/>
        <end position="160"/>
    </location>
</feature>